<evidence type="ECO:0000256" key="1">
    <source>
        <dbReference type="ARBA" id="ARBA00022723"/>
    </source>
</evidence>
<dbReference type="InterPro" id="IPR011051">
    <property type="entry name" value="RmlC_Cupin_sf"/>
</dbReference>
<dbReference type="PANTHER" id="PTHR35848">
    <property type="entry name" value="OXALATE-BINDING PROTEIN"/>
    <property type="match status" value="1"/>
</dbReference>
<dbReference type="AlphaFoldDB" id="A5W056"/>
<dbReference type="GO" id="GO:0046872">
    <property type="term" value="F:metal ion binding"/>
    <property type="evidence" value="ECO:0007669"/>
    <property type="project" value="UniProtKB-KW"/>
</dbReference>
<dbReference type="HOGENOM" id="CLU_2034600_0_0_6"/>
<protein>
    <submittedName>
        <fullName evidence="3">Cupin 2, conserved barrel domain protein</fullName>
    </submittedName>
</protein>
<dbReference type="EMBL" id="CP000712">
    <property type="protein sequence ID" value="ABQ77516.1"/>
    <property type="molecule type" value="Genomic_DNA"/>
</dbReference>
<feature type="domain" description="Cupin type-2" evidence="2">
    <location>
        <begin position="40"/>
        <end position="108"/>
    </location>
</feature>
<dbReference type="Pfam" id="PF07883">
    <property type="entry name" value="Cupin_2"/>
    <property type="match status" value="1"/>
</dbReference>
<accession>A5W056</accession>
<sequence>MAVKIIPSSKAVVLEAGGKKSKQLVSLENSPNSQVTITSVTMLPGAVSEVHTHSVSEQIWVVQAGTAELLLAGEVCHTISSGDVVITPPGMQHGIRNSGKEIFSYLSITAPPEDMRKYY</sequence>
<dbReference type="KEGG" id="ppf:Pput_1358"/>
<dbReference type="InterPro" id="IPR013096">
    <property type="entry name" value="Cupin_2"/>
</dbReference>
<gene>
    <name evidence="3" type="ordered locus">Pput_1358</name>
</gene>
<keyword evidence="1" id="KW-0479">Metal-binding</keyword>
<dbReference type="eggNOG" id="COG0662">
    <property type="taxonomic scope" value="Bacteria"/>
</dbReference>
<reference evidence="3" key="1">
    <citation type="submission" date="2007-05" db="EMBL/GenBank/DDBJ databases">
        <title>Complete sequence of Pseudomonas putida F1.</title>
        <authorList>
            <consortium name="US DOE Joint Genome Institute"/>
            <person name="Copeland A."/>
            <person name="Lucas S."/>
            <person name="Lapidus A."/>
            <person name="Barry K."/>
            <person name="Detter J.C."/>
            <person name="Glavina del Rio T."/>
            <person name="Hammon N."/>
            <person name="Israni S."/>
            <person name="Dalin E."/>
            <person name="Tice H."/>
            <person name="Pitluck S."/>
            <person name="Chain P."/>
            <person name="Malfatti S."/>
            <person name="Shin M."/>
            <person name="Vergez L."/>
            <person name="Schmutz J."/>
            <person name="Larimer F."/>
            <person name="Land M."/>
            <person name="Hauser L."/>
            <person name="Kyrpides N."/>
            <person name="Lykidis A."/>
            <person name="Parales R."/>
            <person name="Richardson P."/>
        </authorList>
    </citation>
    <scope>NUCLEOTIDE SEQUENCE [LARGE SCALE GENOMIC DNA]</scope>
    <source>
        <strain evidence="3">F1</strain>
    </source>
</reference>
<evidence type="ECO:0000259" key="2">
    <source>
        <dbReference type="Pfam" id="PF07883"/>
    </source>
</evidence>
<dbReference type="InterPro" id="IPR014710">
    <property type="entry name" value="RmlC-like_jellyroll"/>
</dbReference>
<dbReference type="SUPFAM" id="SSF51182">
    <property type="entry name" value="RmlC-like cupins"/>
    <property type="match status" value="1"/>
</dbReference>
<organism evidence="3">
    <name type="scientific">Pseudomonas putida (strain ATCC 700007 / DSM 6899 / JCM 31910 / BCRC 17059 / LMG 24140 / F1)</name>
    <dbReference type="NCBI Taxonomy" id="351746"/>
    <lineage>
        <taxon>Bacteria</taxon>
        <taxon>Pseudomonadati</taxon>
        <taxon>Pseudomonadota</taxon>
        <taxon>Gammaproteobacteria</taxon>
        <taxon>Pseudomonadales</taxon>
        <taxon>Pseudomonadaceae</taxon>
        <taxon>Pseudomonas</taxon>
    </lineage>
</organism>
<dbReference type="Gene3D" id="2.60.120.10">
    <property type="entry name" value="Jelly Rolls"/>
    <property type="match status" value="1"/>
</dbReference>
<dbReference type="PANTHER" id="PTHR35848:SF6">
    <property type="entry name" value="CUPIN TYPE-2 DOMAIN-CONTAINING PROTEIN"/>
    <property type="match status" value="1"/>
</dbReference>
<name>A5W056_PSEP1</name>
<evidence type="ECO:0000313" key="3">
    <source>
        <dbReference type="EMBL" id="ABQ77516.1"/>
    </source>
</evidence>
<proteinExistence type="predicted"/>
<dbReference type="InterPro" id="IPR051610">
    <property type="entry name" value="GPI/OXD"/>
</dbReference>